<evidence type="ECO:0000313" key="13">
    <source>
        <dbReference type="EMBL" id="SDP81158.1"/>
    </source>
</evidence>
<dbReference type="FunFam" id="3.40.50.200:FF:000022">
    <property type="entry name" value="Extracellular protease"/>
    <property type="match status" value="1"/>
</dbReference>
<name>A0A1H0VSG5_9PSEU</name>
<proteinExistence type="inferred from homology"/>
<keyword evidence="7 9" id="KW-0720">Serine protease</keyword>
<dbReference type="GO" id="GO:0005509">
    <property type="term" value="F:calcium ion binding"/>
    <property type="evidence" value="ECO:0007669"/>
    <property type="project" value="InterPro"/>
</dbReference>
<keyword evidence="8" id="KW-0865">Zymogen</keyword>
<evidence type="ECO:0000259" key="12">
    <source>
        <dbReference type="Pfam" id="PF00082"/>
    </source>
</evidence>
<dbReference type="GO" id="GO:0016020">
    <property type="term" value="C:membrane"/>
    <property type="evidence" value="ECO:0007669"/>
    <property type="project" value="InterPro"/>
</dbReference>
<feature type="active site" description="Charge relay system" evidence="9">
    <location>
        <position position="153"/>
    </location>
</feature>
<dbReference type="InterPro" id="IPR015500">
    <property type="entry name" value="Peptidase_S8_subtilisin-rel"/>
</dbReference>
<evidence type="ECO:0000256" key="2">
    <source>
        <dbReference type="ARBA" id="ARBA00011073"/>
    </source>
</evidence>
<comment type="subcellular location">
    <subcellularLocation>
        <location evidence="1">Secreted</location>
    </subcellularLocation>
</comment>
<feature type="region of interest" description="Disordered" evidence="11">
    <location>
        <begin position="173"/>
        <end position="199"/>
    </location>
</feature>
<keyword evidence="6 9" id="KW-0378">Hydrolase</keyword>
<dbReference type="PANTHER" id="PTHR43806:SF11">
    <property type="entry name" value="CEREVISIN-RELATED"/>
    <property type="match status" value="1"/>
</dbReference>
<gene>
    <name evidence="13" type="ORF">SAMN05192558_11564</name>
</gene>
<dbReference type="GO" id="GO:0005576">
    <property type="term" value="C:extracellular region"/>
    <property type="evidence" value="ECO:0007669"/>
    <property type="project" value="UniProtKB-SubCell"/>
</dbReference>
<dbReference type="PRINTS" id="PR00723">
    <property type="entry name" value="SUBTILISIN"/>
</dbReference>
<dbReference type="PROSITE" id="PS00138">
    <property type="entry name" value="SUBTILASE_SER"/>
    <property type="match status" value="1"/>
</dbReference>
<organism evidence="13 14">
    <name type="scientific">Actinokineospora alba</name>
    <dbReference type="NCBI Taxonomy" id="504798"/>
    <lineage>
        <taxon>Bacteria</taxon>
        <taxon>Bacillati</taxon>
        <taxon>Actinomycetota</taxon>
        <taxon>Actinomycetes</taxon>
        <taxon>Pseudonocardiales</taxon>
        <taxon>Pseudonocardiaceae</taxon>
        <taxon>Actinokineospora</taxon>
    </lineage>
</organism>
<dbReference type="GO" id="GO:0006508">
    <property type="term" value="P:proteolysis"/>
    <property type="evidence" value="ECO:0007669"/>
    <property type="project" value="UniProtKB-KW"/>
</dbReference>
<evidence type="ECO:0000256" key="10">
    <source>
        <dbReference type="RuleBase" id="RU003355"/>
    </source>
</evidence>
<accession>A0A1H0VSG5</accession>
<feature type="domain" description="Peptidase S8/S53" evidence="12">
    <location>
        <begin position="144"/>
        <end position="431"/>
    </location>
</feature>
<feature type="active site" description="Charge relay system" evidence="9">
    <location>
        <position position="213"/>
    </location>
</feature>
<keyword evidence="5" id="KW-0732">Signal</keyword>
<dbReference type="Gene3D" id="2.60.40.10">
    <property type="entry name" value="Immunoglobulins"/>
    <property type="match status" value="1"/>
</dbReference>
<dbReference type="PROSITE" id="PS51892">
    <property type="entry name" value="SUBTILASE"/>
    <property type="match status" value="1"/>
</dbReference>
<dbReference type="PANTHER" id="PTHR43806">
    <property type="entry name" value="PEPTIDASE S8"/>
    <property type="match status" value="1"/>
</dbReference>
<dbReference type="InterPro" id="IPR000209">
    <property type="entry name" value="Peptidase_S8/S53_dom"/>
</dbReference>
<evidence type="ECO:0000256" key="8">
    <source>
        <dbReference type="ARBA" id="ARBA00023145"/>
    </source>
</evidence>
<dbReference type="InterPro" id="IPR036852">
    <property type="entry name" value="Peptidase_S8/S53_dom_sf"/>
</dbReference>
<dbReference type="AlphaFoldDB" id="A0A1H0VSG5"/>
<dbReference type="InterPro" id="IPR023827">
    <property type="entry name" value="Peptidase_S8_Asp-AS"/>
</dbReference>
<dbReference type="Pfam" id="PF00082">
    <property type="entry name" value="Peptidase_S8"/>
    <property type="match status" value="1"/>
</dbReference>
<evidence type="ECO:0000256" key="3">
    <source>
        <dbReference type="ARBA" id="ARBA00022525"/>
    </source>
</evidence>
<evidence type="ECO:0000256" key="11">
    <source>
        <dbReference type="SAM" id="MobiDB-lite"/>
    </source>
</evidence>
<dbReference type="SUPFAM" id="SSF52743">
    <property type="entry name" value="Subtilisin-like"/>
    <property type="match status" value="1"/>
</dbReference>
<evidence type="ECO:0000256" key="7">
    <source>
        <dbReference type="ARBA" id="ARBA00022825"/>
    </source>
</evidence>
<reference evidence="14" key="1">
    <citation type="submission" date="2016-10" db="EMBL/GenBank/DDBJ databases">
        <authorList>
            <person name="Varghese N."/>
            <person name="Submissions S."/>
        </authorList>
    </citation>
    <scope>NUCLEOTIDE SEQUENCE [LARGE SCALE GENOMIC DNA]</scope>
    <source>
        <strain evidence="14">IBRC-M 10655</strain>
    </source>
</reference>
<keyword evidence="3" id="KW-0964">Secreted</keyword>
<dbReference type="InterPro" id="IPR050131">
    <property type="entry name" value="Peptidase_S8_subtilisin-like"/>
</dbReference>
<dbReference type="Pfam" id="PF05345">
    <property type="entry name" value="He_PIG"/>
    <property type="match status" value="1"/>
</dbReference>
<feature type="active site" description="Charge relay system" evidence="9">
    <location>
        <position position="385"/>
    </location>
</feature>
<dbReference type="InterPro" id="IPR022398">
    <property type="entry name" value="Peptidase_S8_His-AS"/>
</dbReference>
<dbReference type="GO" id="GO:0005975">
    <property type="term" value="P:carbohydrate metabolic process"/>
    <property type="evidence" value="ECO:0007669"/>
    <property type="project" value="UniProtKB-ARBA"/>
</dbReference>
<dbReference type="Gene3D" id="3.40.50.200">
    <property type="entry name" value="Peptidase S8/S53 domain"/>
    <property type="match status" value="1"/>
</dbReference>
<feature type="compositionally biased region" description="Basic and acidic residues" evidence="11">
    <location>
        <begin position="173"/>
        <end position="188"/>
    </location>
</feature>
<comment type="similarity">
    <text evidence="2 9 10">Belongs to the peptidase S8 family.</text>
</comment>
<dbReference type="PROSITE" id="PS00137">
    <property type="entry name" value="SUBTILASE_HIS"/>
    <property type="match status" value="1"/>
</dbReference>
<dbReference type="STRING" id="504798.SAMN05421871_104415"/>
<dbReference type="GO" id="GO:0004252">
    <property type="term" value="F:serine-type endopeptidase activity"/>
    <property type="evidence" value="ECO:0007669"/>
    <property type="project" value="UniProtKB-UniRule"/>
</dbReference>
<evidence type="ECO:0000256" key="6">
    <source>
        <dbReference type="ARBA" id="ARBA00022801"/>
    </source>
</evidence>
<evidence type="ECO:0000256" key="5">
    <source>
        <dbReference type="ARBA" id="ARBA00022729"/>
    </source>
</evidence>
<keyword evidence="4 9" id="KW-0645">Protease</keyword>
<feature type="region of interest" description="Disordered" evidence="11">
    <location>
        <begin position="1"/>
        <end position="21"/>
    </location>
</feature>
<protein>
    <submittedName>
        <fullName evidence="13">Serine protease</fullName>
    </submittedName>
</protein>
<evidence type="ECO:0000256" key="1">
    <source>
        <dbReference type="ARBA" id="ARBA00004613"/>
    </source>
</evidence>
<dbReference type="InterPro" id="IPR023828">
    <property type="entry name" value="Peptidase_S8_Ser-AS"/>
</dbReference>
<dbReference type="SUPFAM" id="SSF49313">
    <property type="entry name" value="Cadherin-like"/>
    <property type="match status" value="1"/>
</dbReference>
<keyword evidence="14" id="KW-1185">Reference proteome</keyword>
<dbReference type="InterPro" id="IPR015919">
    <property type="entry name" value="Cadherin-like_sf"/>
</dbReference>
<dbReference type="InterPro" id="IPR013783">
    <property type="entry name" value="Ig-like_fold"/>
</dbReference>
<evidence type="ECO:0000313" key="14">
    <source>
        <dbReference type="Proteomes" id="UP000199651"/>
    </source>
</evidence>
<evidence type="ECO:0000256" key="4">
    <source>
        <dbReference type="ARBA" id="ARBA00022670"/>
    </source>
</evidence>
<dbReference type="PROSITE" id="PS00136">
    <property type="entry name" value="SUBTILASE_ASP"/>
    <property type="match status" value="1"/>
</dbReference>
<dbReference type="EMBL" id="FNJB01000015">
    <property type="protein sequence ID" value="SDP81158.1"/>
    <property type="molecule type" value="Genomic_DNA"/>
</dbReference>
<evidence type="ECO:0000256" key="9">
    <source>
        <dbReference type="PROSITE-ProRule" id="PRU01240"/>
    </source>
</evidence>
<sequence>MVTLGQAAARPDASPAVSRVGDDRSAVTNRLIVTYKSGARAASVDADAGAQVAALAARMRHDAKLVRRLGTGAALVDLGAAADARAIRELRDAFAADPEVAAVEREPVFTPDADPNDTYYPKQWNLAATSAGMNVPAAWPVSTGAGVTVAVIDSGITKHSDLAANSGPGYDFVGDKSRAGDGDGRDSDPTDEGTWFTDGHCGTGHKAGKSGWHGTMVAGIIGAIGNNAKGIAGVAPRVSIQSIRVFGSCGAVGGDILDAITWASGGAVPGVPANPRPAKVISMSLGWGSRCNTSTQNAIDGALSRGTTVVASAGNSNVDATNHSPSGCNGVISVAASDSNGAKASYSNYGGGVSITAPGSGIWSTTNTSTTTPGAEGYRAGSGTSFAAPHIAALAALMLAKNPKLTPSQIQSIMKANARPLPAGCPPGCGAGLADAAKTVAAVPKPPTGTVTVTNPGTLTAFRGWPVSWQIKAASSDSTPVTFRATGLPAGLTISSSGQINGTPGASGAFTVTVTATNTSGATGKTTFPIQIWGW</sequence>
<dbReference type="Proteomes" id="UP000199651">
    <property type="component" value="Unassembled WGS sequence"/>
</dbReference>